<evidence type="ECO:0000256" key="4">
    <source>
        <dbReference type="ARBA" id="ARBA00022729"/>
    </source>
</evidence>
<dbReference type="RefSeq" id="WP_309791652.1">
    <property type="nucleotide sequence ID" value="NZ_JAVDPW010000001.1"/>
</dbReference>
<proteinExistence type="inferred from homology"/>
<evidence type="ECO:0000256" key="7">
    <source>
        <dbReference type="SAM" id="SignalP"/>
    </source>
</evidence>
<keyword evidence="3" id="KW-0479">Metal-binding</keyword>
<dbReference type="InterPro" id="IPR032694">
    <property type="entry name" value="CopC/D"/>
</dbReference>
<evidence type="ECO:0000256" key="3">
    <source>
        <dbReference type="ARBA" id="ARBA00022723"/>
    </source>
</evidence>
<name>A0ABU1JGK0_9PROT</name>
<dbReference type="InterPro" id="IPR047685">
    <property type="entry name" value="CopC-like"/>
</dbReference>
<evidence type="ECO:0000259" key="8">
    <source>
        <dbReference type="Pfam" id="PF04234"/>
    </source>
</evidence>
<organism evidence="9 10">
    <name type="scientific">Inquilinus ginsengisoli</name>
    <dbReference type="NCBI Taxonomy" id="363840"/>
    <lineage>
        <taxon>Bacteria</taxon>
        <taxon>Pseudomonadati</taxon>
        <taxon>Pseudomonadota</taxon>
        <taxon>Alphaproteobacteria</taxon>
        <taxon>Rhodospirillales</taxon>
        <taxon>Rhodospirillaceae</taxon>
        <taxon>Inquilinus</taxon>
    </lineage>
</organism>
<protein>
    <recommendedName>
        <fullName evidence="8">CopC domain-containing protein</fullName>
    </recommendedName>
</protein>
<comment type="subcellular location">
    <subcellularLocation>
        <location evidence="1">Periplasm</location>
    </subcellularLocation>
</comment>
<keyword evidence="4 7" id="KW-0732">Signal</keyword>
<feature type="domain" description="CopC" evidence="8">
    <location>
        <begin position="24"/>
        <end position="119"/>
    </location>
</feature>
<dbReference type="Proteomes" id="UP001262410">
    <property type="component" value="Unassembled WGS sequence"/>
</dbReference>
<accession>A0ABU1JGK0</accession>
<dbReference type="InterPro" id="IPR007348">
    <property type="entry name" value="CopC_dom"/>
</dbReference>
<dbReference type="Gene3D" id="2.60.40.1220">
    <property type="match status" value="1"/>
</dbReference>
<evidence type="ECO:0000313" key="10">
    <source>
        <dbReference type="Proteomes" id="UP001262410"/>
    </source>
</evidence>
<gene>
    <name evidence="9" type="ORF">E9232_000251</name>
</gene>
<feature type="signal peptide" evidence="7">
    <location>
        <begin position="1"/>
        <end position="23"/>
    </location>
</feature>
<evidence type="ECO:0000256" key="6">
    <source>
        <dbReference type="ARBA" id="ARBA00023008"/>
    </source>
</evidence>
<feature type="chain" id="PRO_5047493759" description="CopC domain-containing protein" evidence="7">
    <location>
        <begin position="24"/>
        <end position="121"/>
    </location>
</feature>
<evidence type="ECO:0000256" key="5">
    <source>
        <dbReference type="ARBA" id="ARBA00022764"/>
    </source>
</evidence>
<dbReference type="SUPFAM" id="SSF81296">
    <property type="entry name" value="E set domains"/>
    <property type="match status" value="1"/>
</dbReference>
<dbReference type="PANTHER" id="PTHR34820">
    <property type="entry name" value="INNER MEMBRANE PROTEIN YEBZ"/>
    <property type="match status" value="1"/>
</dbReference>
<keyword evidence="5" id="KW-0574">Periplasm</keyword>
<comment type="similarity">
    <text evidence="2">Belongs to the CopC family.</text>
</comment>
<evidence type="ECO:0000256" key="2">
    <source>
        <dbReference type="ARBA" id="ARBA00010509"/>
    </source>
</evidence>
<reference evidence="9 10" key="1">
    <citation type="submission" date="2023-07" db="EMBL/GenBank/DDBJ databases">
        <title>Sorghum-associated microbial communities from plants grown in Nebraska, USA.</title>
        <authorList>
            <person name="Schachtman D."/>
        </authorList>
    </citation>
    <scope>NUCLEOTIDE SEQUENCE [LARGE SCALE GENOMIC DNA]</scope>
    <source>
        <strain evidence="9 10">584</strain>
    </source>
</reference>
<keyword evidence="10" id="KW-1185">Reference proteome</keyword>
<dbReference type="InterPro" id="IPR014755">
    <property type="entry name" value="Cu-Rt/internalin_Ig-like"/>
</dbReference>
<dbReference type="InterPro" id="IPR014756">
    <property type="entry name" value="Ig_E-set"/>
</dbReference>
<comment type="caution">
    <text evidence="9">The sequence shown here is derived from an EMBL/GenBank/DDBJ whole genome shotgun (WGS) entry which is preliminary data.</text>
</comment>
<evidence type="ECO:0000256" key="1">
    <source>
        <dbReference type="ARBA" id="ARBA00004418"/>
    </source>
</evidence>
<dbReference type="PANTHER" id="PTHR34820:SF4">
    <property type="entry name" value="INNER MEMBRANE PROTEIN YEBZ"/>
    <property type="match status" value="1"/>
</dbReference>
<dbReference type="EMBL" id="JAVDPW010000001">
    <property type="protein sequence ID" value="MDR6287752.1"/>
    <property type="molecule type" value="Genomic_DNA"/>
</dbReference>
<sequence>MNRIRLHGLAALLSLGLAGPAFAHAHLTASAPAANATVTATPAALQLTFSEGLELRFTGIKVTGPGGAAVTTGDATLGRDGATLVVPVTGPLAPGAYTVDWHALSTDGHTTKGSYAFTVAP</sequence>
<keyword evidence="6" id="KW-0186">Copper</keyword>
<evidence type="ECO:0000313" key="9">
    <source>
        <dbReference type="EMBL" id="MDR6287752.1"/>
    </source>
</evidence>
<dbReference type="Pfam" id="PF04234">
    <property type="entry name" value="CopC"/>
    <property type="match status" value="1"/>
</dbReference>
<dbReference type="NCBIfam" id="NF033814">
    <property type="entry name" value="copper_CopC"/>
    <property type="match status" value="1"/>
</dbReference>